<comment type="similarity">
    <text evidence="2">Belongs to the type II topoisomerase GyrA/ParC subunit family.</text>
</comment>
<dbReference type="PATRIC" id="fig|49338.4.peg.1839"/>
<dbReference type="Gene3D" id="3.30.1360.40">
    <property type="match status" value="1"/>
</dbReference>
<evidence type="ECO:0000256" key="6">
    <source>
        <dbReference type="ARBA" id="ARBA00023235"/>
    </source>
</evidence>
<dbReference type="AlphaFoldDB" id="A0A098B160"/>
<name>A0A098B160_DESHA</name>
<dbReference type="PANTHER" id="PTHR43493:SF5">
    <property type="entry name" value="DNA GYRASE SUBUNIT A, CHLOROPLASTIC_MITOCHONDRIAL"/>
    <property type="match status" value="1"/>
</dbReference>
<organism evidence="9">
    <name type="scientific">Desulfitobacterium hafniense</name>
    <name type="common">Desulfitobacterium frappieri</name>
    <dbReference type="NCBI Taxonomy" id="49338"/>
    <lineage>
        <taxon>Bacteria</taxon>
        <taxon>Bacillati</taxon>
        <taxon>Bacillota</taxon>
        <taxon>Clostridia</taxon>
        <taxon>Eubacteriales</taxon>
        <taxon>Desulfitobacteriaceae</taxon>
        <taxon>Desulfitobacterium</taxon>
    </lineage>
</organism>
<dbReference type="GO" id="GO:0005524">
    <property type="term" value="F:ATP binding"/>
    <property type="evidence" value="ECO:0007669"/>
    <property type="project" value="InterPro"/>
</dbReference>
<dbReference type="GO" id="GO:0003677">
    <property type="term" value="F:DNA binding"/>
    <property type="evidence" value="ECO:0007669"/>
    <property type="project" value="UniProtKB-UniRule"/>
</dbReference>
<dbReference type="InterPro" id="IPR013757">
    <property type="entry name" value="Topo_IIA_A_a_sf"/>
</dbReference>
<dbReference type="InterPro" id="IPR002205">
    <property type="entry name" value="Topo_IIA_dom_A"/>
</dbReference>
<dbReference type="SUPFAM" id="SSF101904">
    <property type="entry name" value="GyrA/ParC C-terminal domain-like"/>
    <property type="match status" value="1"/>
</dbReference>
<dbReference type="EC" id="5.6.2.2" evidence="3"/>
<evidence type="ECO:0000256" key="7">
    <source>
        <dbReference type="PROSITE-ProRule" id="PRU01384"/>
    </source>
</evidence>
<gene>
    <name evidence="10" type="ORF">AT727_05140</name>
    <name evidence="9" type="ORF">DPCES_1714</name>
</gene>
<dbReference type="GO" id="GO:0006265">
    <property type="term" value="P:DNA topological change"/>
    <property type="evidence" value="ECO:0007669"/>
    <property type="project" value="UniProtKB-UniRule"/>
</dbReference>
<dbReference type="Gene3D" id="3.90.199.10">
    <property type="entry name" value="Topoisomerase II, domain 5"/>
    <property type="match status" value="1"/>
</dbReference>
<dbReference type="FunFam" id="1.10.268.10:FF:000001">
    <property type="entry name" value="DNA gyrase subunit A"/>
    <property type="match status" value="1"/>
</dbReference>
<dbReference type="NCBIfam" id="NF004043">
    <property type="entry name" value="PRK05560.1"/>
    <property type="match status" value="1"/>
</dbReference>
<keyword evidence="5 7" id="KW-0238">DNA-binding</keyword>
<dbReference type="FunFam" id="3.30.1360.40:FF:000002">
    <property type="entry name" value="DNA gyrase subunit A"/>
    <property type="match status" value="1"/>
</dbReference>
<dbReference type="Proteomes" id="UP000054623">
    <property type="component" value="Unassembled WGS sequence"/>
</dbReference>
<evidence type="ECO:0000313" key="9">
    <source>
        <dbReference type="EMBL" id="CDX01601.1"/>
    </source>
</evidence>
<dbReference type="PROSITE" id="PS52040">
    <property type="entry name" value="TOPO_IIA"/>
    <property type="match status" value="1"/>
</dbReference>
<dbReference type="FunFam" id="3.90.199.10:FF:000001">
    <property type="entry name" value="DNA gyrase subunit A"/>
    <property type="match status" value="1"/>
</dbReference>
<evidence type="ECO:0000259" key="8">
    <source>
        <dbReference type="PROSITE" id="PS52040"/>
    </source>
</evidence>
<reference evidence="9" key="1">
    <citation type="submission" date="2014-07" db="EMBL/GenBank/DDBJ databases">
        <authorList>
            <person name="Hornung V.Bastian."/>
        </authorList>
    </citation>
    <scope>NUCLEOTIDE SEQUENCE</scope>
    <source>
        <strain evidence="9">PCE-S</strain>
    </source>
</reference>
<dbReference type="NCBIfam" id="NF004044">
    <property type="entry name" value="PRK05561.1"/>
    <property type="match status" value="1"/>
</dbReference>
<protein>
    <recommendedName>
        <fullName evidence="3">DNA topoisomerase (ATP-hydrolyzing)</fullName>
        <ecNumber evidence="3">5.6.2.2</ecNumber>
    </recommendedName>
</protein>
<accession>A0A098B160</accession>
<dbReference type="InterPro" id="IPR050220">
    <property type="entry name" value="Type_II_DNA_Topoisomerases"/>
</dbReference>
<dbReference type="CDD" id="cd00187">
    <property type="entry name" value="TOP4c"/>
    <property type="match status" value="1"/>
</dbReference>
<dbReference type="InterPro" id="IPR035516">
    <property type="entry name" value="Gyrase/topoIV_suA_C"/>
</dbReference>
<dbReference type="Gene3D" id="2.120.10.90">
    <property type="entry name" value="DNA gyrase/topoisomerase IV, subunit A, C-terminal"/>
    <property type="match status" value="1"/>
</dbReference>
<evidence type="ECO:0000256" key="4">
    <source>
        <dbReference type="ARBA" id="ARBA00023029"/>
    </source>
</evidence>
<evidence type="ECO:0000256" key="5">
    <source>
        <dbReference type="ARBA" id="ARBA00023125"/>
    </source>
</evidence>
<dbReference type="Gene3D" id="1.10.268.10">
    <property type="entry name" value="Topoisomerase, domain 3"/>
    <property type="match status" value="1"/>
</dbReference>
<evidence type="ECO:0000256" key="1">
    <source>
        <dbReference type="ARBA" id="ARBA00000185"/>
    </source>
</evidence>
<evidence type="ECO:0000256" key="3">
    <source>
        <dbReference type="ARBA" id="ARBA00012895"/>
    </source>
</evidence>
<dbReference type="GO" id="GO:0005737">
    <property type="term" value="C:cytoplasm"/>
    <property type="evidence" value="ECO:0007669"/>
    <property type="project" value="TreeGrafter"/>
</dbReference>
<dbReference type="Pfam" id="PF00521">
    <property type="entry name" value="DNA_topoisoIV"/>
    <property type="match status" value="1"/>
</dbReference>
<dbReference type="InterPro" id="IPR013758">
    <property type="entry name" value="Topo_IIA_A/C_ab"/>
</dbReference>
<dbReference type="InterPro" id="IPR013760">
    <property type="entry name" value="Topo_IIA-like_dom_sf"/>
</dbReference>
<comment type="catalytic activity">
    <reaction evidence="1 7">
        <text>ATP-dependent breakage, passage and rejoining of double-stranded DNA.</text>
        <dbReference type="EC" id="5.6.2.2"/>
    </reaction>
</comment>
<feature type="active site" description="O-(5'-phospho-DNA)-tyrosine intermediate" evidence="7">
    <location>
        <position position="122"/>
    </location>
</feature>
<dbReference type="SUPFAM" id="SSF56719">
    <property type="entry name" value="Type II DNA topoisomerase"/>
    <property type="match status" value="1"/>
</dbReference>
<keyword evidence="6 7" id="KW-0413">Isomerase</keyword>
<dbReference type="OrthoDB" id="9806486at2"/>
<dbReference type="NCBIfam" id="TIGR01063">
    <property type="entry name" value="gyrA"/>
    <property type="match status" value="1"/>
</dbReference>
<dbReference type="EMBL" id="LOCK01000028">
    <property type="protein sequence ID" value="KTE90985.1"/>
    <property type="molecule type" value="Genomic_DNA"/>
</dbReference>
<dbReference type="EMBL" id="LK996017">
    <property type="protein sequence ID" value="CDX01601.1"/>
    <property type="molecule type" value="Genomic_DNA"/>
</dbReference>
<keyword evidence="4 7" id="KW-0799">Topoisomerase</keyword>
<proteinExistence type="inferred from homology"/>
<dbReference type="Pfam" id="PF03989">
    <property type="entry name" value="DNA_gyraseA_C"/>
    <property type="match status" value="4"/>
</dbReference>
<dbReference type="InterPro" id="IPR006691">
    <property type="entry name" value="GyrA/parC_rep"/>
</dbReference>
<dbReference type="GO" id="GO:0009330">
    <property type="term" value="C:DNA topoisomerase type II (double strand cut, ATP-hydrolyzing) complex"/>
    <property type="evidence" value="ECO:0007669"/>
    <property type="project" value="TreeGrafter"/>
</dbReference>
<sequence length="808" mass="89749">MSIPEENITQRSLEEVLPESYLGYSKHVILQRAVPDVRDGLKPVHRRIIYAMDELGMTPDKPYSKSARLVGDCMGKYHPHGDSSIYDAAVRMAQPWATRYPLIDGQGNFGSIDGDGAAAMRYTEMRMTHLSQLMTQDIEKDVIPFKPNYDQREKEPIVLPSPFPNLLVNGGSGIAVGMASNIPPHNLREVVAALILQIDNPHVTLEQLMEKVKGPDFPTGGLIIGSQGFTEAYRSGRGKVTMRGKAIIESGKNGKSLIVITEIPFQVSKSTLAAKIEAQSENGKIEGISEVRDESDREGIRLVVECKKDADPKRILKLLYKYTQLQETFGIINLVISEEGTPRVLGLKEINHSYLQHRREVVLRRTEYELAKAKARAHILEGLVIAINDLDEVLQIIRSSKTPALAKAGLITRFEFSEVQAQAILDMKLQHLTNLELDGIRKEYAEILKLIAELESILADINKVYTIIKNELKQIADQYGDERRTLILPEDVGDEVDYSAFEEPEKPMEVLLTRKGFIKQIPTPTRRSQINAIAFAFKDGDVLLEHVSCTSKDTLYFFTHSGKYYDAKAKLVAEAGAKEKGRAVNNLFPLPEEERIVAMVSLREEKEGQYFVFVTKDGQVMRSPVKDFLNARTAEAMGLKEQDEIVKVFLSAGEGELFLASLQGQAIRFAEAEVNPMGRKSRGVKGMTLNERDYVVDALLIQPGADGETGDLITVTEQGYVKRTSLEEYKPQGRAGRGIAIAKIDAEKTGYLVSLIQVGPKEDKLLHIIQAGGAVTGVEAQSLKRESRVKSGAGLVNVIINDYIVHVL</sequence>
<evidence type="ECO:0000256" key="2">
    <source>
        <dbReference type="ARBA" id="ARBA00008263"/>
    </source>
</evidence>
<evidence type="ECO:0000313" key="11">
    <source>
        <dbReference type="Proteomes" id="UP000054623"/>
    </source>
</evidence>
<dbReference type="PANTHER" id="PTHR43493">
    <property type="entry name" value="DNA GYRASE/TOPOISOMERASE SUBUNIT A"/>
    <property type="match status" value="1"/>
</dbReference>
<evidence type="ECO:0000313" key="10">
    <source>
        <dbReference type="EMBL" id="KTE90985.1"/>
    </source>
</evidence>
<dbReference type="SMART" id="SM00434">
    <property type="entry name" value="TOP4c"/>
    <property type="match status" value="1"/>
</dbReference>
<dbReference type="GO" id="GO:0034335">
    <property type="term" value="F:DNA negative supercoiling activity"/>
    <property type="evidence" value="ECO:0007669"/>
    <property type="project" value="UniProtKB-ARBA"/>
</dbReference>
<feature type="domain" description="Topo IIA-type catalytic" evidence="8">
    <location>
        <begin position="34"/>
        <end position="501"/>
    </location>
</feature>
<dbReference type="RefSeq" id="WP_018307411.1">
    <property type="nucleotide sequence ID" value="NZ_JAYFNZ010000034.1"/>
</dbReference>
<reference evidence="10 11" key="2">
    <citation type="submission" date="2015-12" db="EMBL/GenBank/DDBJ databases">
        <title>Draft Genome Sequence of Desulfitobacterium hafniense Strain DH, a Sulfate-reducing Bacterium Isolated from Paddy Soils.</title>
        <authorList>
            <person name="Bao P."/>
            <person name="Zhang X."/>
            <person name="Li G."/>
        </authorList>
    </citation>
    <scope>NUCLEOTIDE SEQUENCE [LARGE SCALE GENOMIC DNA]</scope>
    <source>
        <strain evidence="10 11">DH</strain>
    </source>
</reference>